<keyword evidence="3" id="KW-1003">Cell membrane</keyword>
<feature type="transmembrane region" description="Helical" evidence="7">
    <location>
        <begin position="20"/>
        <end position="39"/>
    </location>
</feature>
<dbReference type="PANTHER" id="PTHR30509">
    <property type="entry name" value="P-HYDROXYBENZOIC ACID EFFLUX PUMP SUBUNIT-RELATED"/>
    <property type="match status" value="1"/>
</dbReference>
<keyword evidence="6 7" id="KW-0472">Membrane</keyword>
<evidence type="ECO:0000256" key="2">
    <source>
        <dbReference type="ARBA" id="ARBA00022448"/>
    </source>
</evidence>
<keyword evidence="2" id="KW-0813">Transport</keyword>
<dbReference type="STRING" id="658167.SAMN04488135_103349"/>
<feature type="transmembrane region" description="Helical" evidence="7">
    <location>
        <begin position="116"/>
        <end position="135"/>
    </location>
</feature>
<keyword evidence="5 7" id="KW-1133">Transmembrane helix</keyword>
<feature type="transmembrane region" description="Helical" evidence="7">
    <location>
        <begin position="90"/>
        <end position="109"/>
    </location>
</feature>
<keyword evidence="4 7" id="KW-0812">Transmembrane</keyword>
<feature type="transmembrane region" description="Helical" evidence="7">
    <location>
        <begin position="419"/>
        <end position="437"/>
    </location>
</feature>
<dbReference type="RefSeq" id="WP_073102504.1">
    <property type="nucleotide sequence ID" value="NZ_FQXE01000003.1"/>
</dbReference>
<dbReference type="AlphaFoldDB" id="A0A1M5TEE7"/>
<proteinExistence type="predicted"/>
<dbReference type="GO" id="GO:0022857">
    <property type="term" value="F:transmembrane transporter activity"/>
    <property type="evidence" value="ECO:0007669"/>
    <property type="project" value="InterPro"/>
</dbReference>
<feature type="transmembrane region" description="Helical" evidence="7">
    <location>
        <begin position="147"/>
        <end position="165"/>
    </location>
</feature>
<reference evidence="8 9" key="1">
    <citation type="submission" date="2016-11" db="EMBL/GenBank/DDBJ databases">
        <authorList>
            <person name="Jaros S."/>
            <person name="Januszkiewicz K."/>
            <person name="Wedrychowicz H."/>
        </authorList>
    </citation>
    <scope>NUCLEOTIDE SEQUENCE [LARGE SCALE GENOMIC DNA]</scope>
    <source>
        <strain evidence="8 9">CGMCC 1.10190</strain>
    </source>
</reference>
<sequence>MSASESLSRLGFDAGRLQFTLRTALACCAAVLAAWMLGLEHPHWAGMTVWAASLPIRDHMLEKSLFRVLGTVTGTLAGVLLVFMADGQPLWLVIGMAAWLGLCAGIGNLQRSFVSYGTMLAGYSAVMVAMLGSPHPDHILSLGADRLLTAMLGVAAALAVGWLFASRQTQEAVTRQVQHLSGSILDHMARQLRRQPAHPGNLVEALLSEIADIDERLDALGAGSLQSHRSIRPLRTLLSAQVSALLCLQRGQSFPPDEALALQLTRAAQALKESRPIGQATQIMAQAIDLSASRPSLNAALLRMQAALAGLSAARDKGTRLAPDTQPAVVHLDWVGARQAMIRAAVTIFFVGLIWVATGWRGGPYMMIGTAVMMSIFSAFDSPARVMGRVIFWGQLLGAIAALICHWLVWPFATSEVGLVLSMMPFILFGGLVAAYRRSMACSYDFNMIMLILLQPVYPLTGTFGDSLINTLAVILAPLTAFVAFRFIYPSTPQSRMKTLMGMMLQEVQDIAADQAPVARQEIRRARLYHRLIKLVHWMDKTGEQGISALGGSLALQSLGIVALRVQELLQAPDITPGTARRLRVLLKRMRNIKQEPGRVVRALEFAAARLARESRNEAELLREAAHLMAANAAFFEHLKKTSGSRRSKQMRSI</sequence>
<evidence type="ECO:0000256" key="7">
    <source>
        <dbReference type="SAM" id="Phobius"/>
    </source>
</evidence>
<name>A0A1M5TEE7_9BURK</name>
<dbReference type="EMBL" id="FQXE01000003">
    <property type="protein sequence ID" value="SHH49010.1"/>
    <property type="molecule type" value="Genomic_DNA"/>
</dbReference>
<dbReference type="InterPro" id="IPR006726">
    <property type="entry name" value="PHBA_efflux_AaeB/fusaric-R"/>
</dbReference>
<feature type="transmembrane region" description="Helical" evidence="7">
    <location>
        <begin position="392"/>
        <end position="413"/>
    </location>
</feature>
<comment type="subcellular location">
    <subcellularLocation>
        <location evidence="1">Cell membrane</location>
        <topology evidence="1">Multi-pass membrane protein</topology>
    </subcellularLocation>
</comment>
<evidence type="ECO:0000313" key="9">
    <source>
        <dbReference type="Proteomes" id="UP000184226"/>
    </source>
</evidence>
<organism evidence="8 9">
    <name type="scientific">Pollutimonas bauzanensis</name>
    <dbReference type="NCBI Taxonomy" id="658167"/>
    <lineage>
        <taxon>Bacteria</taxon>
        <taxon>Pseudomonadati</taxon>
        <taxon>Pseudomonadota</taxon>
        <taxon>Betaproteobacteria</taxon>
        <taxon>Burkholderiales</taxon>
        <taxon>Alcaligenaceae</taxon>
        <taxon>Pollutimonas</taxon>
    </lineage>
</organism>
<evidence type="ECO:0000256" key="1">
    <source>
        <dbReference type="ARBA" id="ARBA00004651"/>
    </source>
</evidence>
<feature type="transmembrane region" description="Helical" evidence="7">
    <location>
        <begin position="340"/>
        <end position="357"/>
    </location>
</feature>
<evidence type="ECO:0000256" key="3">
    <source>
        <dbReference type="ARBA" id="ARBA00022475"/>
    </source>
</evidence>
<evidence type="ECO:0000256" key="6">
    <source>
        <dbReference type="ARBA" id="ARBA00023136"/>
    </source>
</evidence>
<feature type="transmembrane region" description="Helical" evidence="7">
    <location>
        <begin position="65"/>
        <end position="84"/>
    </location>
</feature>
<accession>A0A1M5TEE7</accession>
<keyword evidence="9" id="KW-1185">Reference proteome</keyword>
<dbReference type="Pfam" id="PF04632">
    <property type="entry name" value="FUSC"/>
    <property type="match status" value="1"/>
</dbReference>
<gene>
    <name evidence="8" type="ORF">SAMN04488135_103349</name>
</gene>
<protein>
    <submittedName>
        <fullName evidence="8">Uncharacterized membrane protein YccC</fullName>
    </submittedName>
</protein>
<feature type="transmembrane region" description="Helical" evidence="7">
    <location>
        <begin position="467"/>
        <end position="489"/>
    </location>
</feature>
<evidence type="ECO:0000256" key="5">
    <source>
        <dbReference type="ARBA" id="ARBA00022989"/>
    </source>
</evidence>
<evidence type="ECO:0000313" key="8">
    <source>
        <dbReference type="EMBL" id="SHH49010.1"/>
    </source>
</evidence>
<dbReference type="Proteomes" id="UP000184226">
    <property type="component" value="Unassembled WGS sequence"/>
</dbReference>
<dbReference type="PANTHER" id="PTHR30509:SF9">
    <property type="entry name" value="MULTIDRUG RESISTANCE PROTEIN MDTO"/>
    <property type="match status" value="1"/>
</dbReference>
<dbReference type="GO" id="GO:0005886">
    <property type="term" value="C:plasma membrane"/>
    <property type="evidence" value="ECO:0007669"/>
    <property type="project" value="UniProtKB-SubCell"/>
</dbReference>
<evidence type="ECO:0000256" key="4">
    <source>
        <dbReference type="ARBA" id="ARBA00022692"/>
    </source>
</evidence>
<dbReference type="OrthoDB" id="9807111at2"/>